<dbReference type="GO" id="GO:0043130">
    <property type="term" value="F:ubiquitin binding"/>
    <property type="evidence" value="ECO:0007669"/>
    <property type="project" value="TreeGrafter"/>
</dbReference>
<gene>
    <name evidence="2" type="ORF">RDB_LOCUS79053</name>
</gene>
<accession>A0A8H3B023</accession>
<dbReference type="Pfam" id="PF00240">
    <property type="entry name" value="ubiquitin"/>
    <property type="match status" value="2"/>
</dbReference>
<organism evidence="2 3">
    <name type="scientific">Rhizoctonia solani</name>
    <dbReference type="NCBI Taxonomy" id="456999"/>
    <lineage>
        <taxon>Eukaryota</taxon>
        <taxon>Fungi</taxon>
        <taxon>Dikarya</taxon>
        <taxon>Basidiomycota</taxon>
        <taxon>Agaricomycotina</taxon>
        <taxon>Agaricomycetes</taxon>
        <taxon>Cantharellales</taxon>
        <taxon>Ceratobasidiaceae</taxon>
        <taxon>Rhizoctonia</taxon>
    </lineage>
</organism>
<name>A0A8H3B023_9AGAM</name>
<dbReference type="PANTHER" id="PTHR10621:SF0">
    <property type="entry name" value="UV EXCISION REPAIR PROTEIN RAD23"/>
    <property type="match status" value="1"/>
</dbReference>
<evidence type="ECO:0000313" key="2">
    <source>
        <dbReference type="EMBL" id="CAE6444462.1"/>
    </source>
</evidence>
<dbReference type="Proteomes" id="UP000663843">
    <property type="component" value="Unassembled WGS sequence"/>
</dbReference>
<dbReference type="SUPFAM" id="SSF54236">
    <property type="entry name" value="Ubiquitin-like"/>
    <property type="match status" value="3"/>
</dbReference>
<dbReference type="GO" id="GO:0043161">
    <property type="term" value="P:proteasome-mediated ubiquitin-dependent protein catabolic process"/>
    <property type="evidence" value="ECO:0007669"/>
    <property type="project" value="TreeGrafter"/>
</dbReference>
<dbReference type="EMBL" id="CAJMWT010002482">
    <property type="protein sequence ID" value="CAE6444462.1"/>
    <property type="molecule type" value="Genomic_DNA"/>
</dbReference>
<dbReference type="GO" id="GO:0005654">
    <property type="term" value="C:nucleoplasm"/>
    <property type="evidence" value="ECO:0007669"/>
    <property type="project" value="TreeGrafter"/>
</dbReference>
<feature type="domain" description="Ubiquitin-like" evidence="1">
    <location>
        <begin position="179"/>
        <end position="237"/>
    </location>
</feature>
<evidence type="ECO:0000313" key="3">
    <source>
        <dbReference type="Proteomes" id="UP000663843"/>
    </source>
</evidence>
<dbReference type="GO" id="GO:0031593">
    <property type="term" value="F:polyubiquitin modification-dependent protein binding"/>
    <property type="evidence" value="ECO:0007669"/>
    <property type="project" value="TreeGrafter"/>
</dbReference>
<sequence>MWVPNGSYSLTSLTQDNQTTIASARAAFQISAAISDSQVRLSSRFDEFGDICVELTPDVWNEIAPMLKVVEVSTTPRALGRIVVPEIAQSQQTVNHSQARTKNNPPTTVHVIGGPIDLTIPISDACTPSELRELVFQRESRLPKRLAFHHQDIQLDNDTKPLREYGVVDQSIIAMITSVQVYVTTPARSKVPMRITLYADVSSLKLLIRDRLDVPMNKQILMCAGEELVEGSQLGSYPQVAHNCQIVVDVMPTEDPGKDQALYLFCVEVKSAWATDDDDEVGELYYVLPTSTILDLKVLIHNLSLISPSRQRLEFRGQTLDDEQNMNEAQVEHGNTLILHLASQAT</sequence>
<dbReference type="GO" id="GO:0005829">
    <property type="term" value="C:cytosol"/>
    <property type="evidence" value="ECO:0007669"/>
    <property type="project" value="TreeGrafter"/>
</dbReference>
<dbReference type="PANTHER" id="PTHR10621">
    <property type="entry name" value="UV EXCISION REPAIR PROTEIN RAD23"/>
    <property type="match status" value="1"/>
</dbReference>
<dbReference type="PROSITE" id="PS50053">
    <property type="entry name" value="UBIQUITIN_2"/>
    <property type="match status" value="2"/>
</dbReference>
<dbReference type="InterPro" id="IPR029071">
    <property type="entry name" value="Ubiquitin-like_domsf"/>
</dbReference>
<protein>
    <recommendedName>
        <fullName evidence="1">Ubiquitin-like domain-containing protein</fullName>
    </recommendedName>
</protein>
<dbReference type="SMART" id="SM00213">
    <property type="entry name" value="UBQ"/>
    <property type="match status" value="3"/>
</dbReference>
<comment type="caution">
    <text evidence="2">The sequence shown here is derived from an EMBL/GenBank/DDBJ whole genome shotgun (WGS) entry which is preliminary data.</text>
</comment>
<dbReference type="Gene3D" id="3.10.20.90">
    <property type="entry name" value="Phosphatidylinositol 3-kinase Catalytic Subunit, Chain A, domain 1"/>
    <property type="match status" value="2"/>
</dbReference>
<reference evidence="2" key="1">
    <citation type="submission" date="2021-01" db="EMBL/GenBank/DDBJ databases">
        <authorList>
            <person name="Kaushik A."/>
        </authorList>
    </citation>
    <scope>NUCLEOTIDE SEQUENCE</scope>
    <source>
        <strain evidence="2">AG2-2IIIB</strain>
    </source>
</reference>
<feature type="domain" description="Ubiquitin-like" evidence="1">
    <location>
        <begin position="289"/>
        <end position="341"/>
    </location>
</feature>
<dbReference type="GO" id="GO:0070628">
    <property type="term" value="F:proteasome binding"/>
    <property type="evidence" value="ECO:0007669"/>
    <property type="project" value="TreeGrafter"/>
</dbReference>
<dbReference type="AlphaFoldDB" id="A0A8H3B023"/>
<proteinExistence type="predicted"/>
<evidence type="ECO:0000259" key="1">
    <source>
        <dbReference type="PROSITE" id="PS50053"/>
    </source>
</evidence>
<dbReference type="InterPro" id="IPR000626">
    <property type="entry name" value="Ubiquitin-like_dom"/>
</dbReference>
<dbReference type="CDD" id="cd17039">
    <property type="entry name" value="Ubl_ubiquitin_like"/>
    <property type="match status" value="1"/>
</dbReference>